<dbReference type="GO" id="GO:0005886">
    <property type="term" value="C:plasma membrane"/>
    <property type="evidence" value="ECO:0007669"/>
    <property type="project" value="TreeGrafter"/>
</dbReference>
<dbReference type="GO" id="GO:0071277">
    <property type="term" value="P:cellular response to calcium ion"/>
    <property type="evidence" value="ECO:0007669"/>
    <property type="project" value="TreeGrafter"/>
</dbReference>
<organism evidence="2 3">
    <name type="scientific">Atractosteus spatula</name>
    <name type="common">Alligator gar</name>
    <name type="synonym">Lepisosteus spatula</name>
    <dbReference type="NCBI Taxonomy" id="7917"/>
    <lineage>
        <taxon>Eukaryota</taxon>
        <taxon>Metazoa</taxon>
        <taxon>Chordata</taxon>
        <taxon>Craniata</taxon>
        <taxon>Vertebrata</taxon>
        <taxon>Euteleostomi</taxon>
        <taxon>Actinopterygii</taxon>
        <taxon>Neopterygii</taxon>
        <taxon>Holostei</taxon>
        <taxon>Semionotiformes</taxon>
        <taxon>Lepisosteidae</taxon>
        <taxon>Atractosteus</taxon>
    </lineage>
</organism>
<gene>
    <name evidence="2" type="primary">Cpne7_0</name>
    <name evidence="2" type="ORF">GTO95_0005776</name>
</gene>
<keyword evidence="3" id="KW-1185">Reference proteome</keyword>
<dbReference type="AlphaFoldDB" id="A0A8J7T7Y0"/>
<reference evidence="2" key="1">
    <citation type="journal article" date="2021" name="Cell">
        <title>Tracing the genetic footprints of vertebrate landing in non-teleost ray-finned fishes.</title>
        <authorList>
            <person name="Bi X."/>
            <person name="Wang K."/>
            <person name="Yang L."/>
            <person name="Pan H."/>
            <person name="Jiang H."/>
            <person name="Wei Q."/>
            <person name="Fang M."/>
            <person name="Yu H."/>
            <person name="Zhu C."/>
            <person name="Cai Y."/>
            <person name="He Y."/>
            <person name="Gan X."/>
            <person name="Zeng H."/>
            <person name="Yu D."/>
            <person name="Zhu Y."/>
            <person name="Jiang H."/>
            <person name="Qiu Q."/>
            <person name="Yang H."/>
            <person name="Zhang Y.E."/>
            <person name="Wang W."/>
            <person name="Zhu M."/>
            <person name="He S."/>
            <person name="Zhang G."/>
        </authorList>
    </citation>
    <scope>NUCLEOTIDE SEQUENCE</scope>
    <source>
        <strain evidence="2">Allg_001</strain>
    </source>
</reference>
<name>A0A8J7T7Y0_ATRSP</name>
<dbReference type="InterPro" id="IPR036465">
    <property type="entry name" value="vWFA_dom_sf"/>
</dbReference>
<feature type="domain" description="Copine C-terminal" evidence="1">
    <location>
        <begin position="3"/>
        <end position="112"/>
    </location>
</feature>
<sequence length="126" mass="13459">MTAKQYYILLILTDGTVSDLAETREAIVRASALPMSVVIVGVGFADFSEMRALDGDDGSLLTSGGRSAERDIVQFVPFRDFKHAPVSSLSRCVLAEVPEQLVQYFSSRGIAPGPKGSPTSPADPQI</sequence>
<feature type="non-terminal residue" evidence="2">
    <location>
        <position position="126"/>
    </location>
</feature>
<dbReference type="InterPro" id="IPR045052">
    <property type="entry name" value="Copine"/>
</dbReference>
<evidence type="ECO:0000313" key="2">
    <source>
        <dbReference type="EMBL" id="MBN3313972.1"/>
    </source>
</evidence>
<dbReference type="PANTHER" id="PTHR10857:SF102">
    <property type="entry name" value="C2 DOMAIN-CONTAINING PROTEIN"/>
    <property type="match status" value="1"/>
</dbReference>
<dbReference type="SUPFAM" id="SSF53300">
    <property type="entry name" value="vWA-like"/>
    <property type="match status" value="1"/>
</dbReference>
<dbReference type="InterPro" id="IPR010734">
    <property type="entry name" value="Copine_C"/>
</dbReference>
<dbReference type="GO" id="GO:0005544">
    <property type="term" value="F:calcium-dependent phospholipid binding"/>
    <property type="evidence" value="ECO:0007669"/>
    <property type="project" value="InterPro"/>
</dbReference>
<evidence type="ECO:0000259" key="1">
    <source>
        <dbReference type="Pfam" id="PF07002"/>
    </source>
</evidence>
<evidence type="ECO:0000313" key="3">
    <source>
        <dbReference type="Proteomes" id="UP000736164"/>
    </source>
</evidence>
<comment type="caution">
    <text evidence="2">The sequence shown here is derived from an EMBL/GenBank/DDBJ whole genome shotgun (WGS) entry which is preliminary data.</text>
</comment>
<feature type="non-terminal residue" evidence="2">
    <location>
        <position position="1"/>
    </location>
</feature>
<dbReference type="Proteomes" id="UP000736164">
    <property type="component" value="Unassembled WGS sequence"/>
</dbReference>
<dbReference type="Pfam" id="PF07002">
    <property type="entry name" value="Copine"/>
    <property type="match status" value="1"/>
</dbReference>
<accession>A0A8J7T7Y0</accession>
<protein>
    <submittedName>
        <fullName evidence="2">CPNE7 protein</fullName>
    </submittedName>
</protein>
<dbReference type="PANTHER" id="PTHR10857">
    <property type="entry name" value="COPINE"/>
    <property type="match status" value="1"/>
</dbReference>
<dbReference type="EMBL" id="JAAWVO010013641">
    <property type="protein sequence ID" value="MBN3313972.1"/>
    <property type="molecule type" value="Genomic_DNA"/>
</dbReference>
<proteinExistence type="predicted"/>